<dbReference type="EMBL" id="CAJVQC010000173">
    <property type="protein sequence ID" value="CAG8462977.1"/>
    <property type="molecule type" value="Genomic_DNA"/>
</dbReference>
<keyword evidence="2" id="KW-1185">Reference proteome</keyword>
<protein>
    <submittedName>
        <fullName evidence="1">32183_t:CDS:1</fullName>
    </submittedName>
</protein>
<evidence type="ECO:0000313" key="1">
    <source>
        <dbReference type="EMBL" id="CAG8462977.1"/>
    </source>
</evidence>
<comment type="caution">
    <text evidence="1">The sequence shown here is derived from an EMBL/GenBank/DDBJ whole genome shotgun (WGS) entry which is preliminary data.</text>
</comment>
<gene>
    <name evidence="1" type="ORF">RPERSI_LOCUS236</name>
</gene>
<accession>A0ACA9KAK8</accession>
<evidence type="ECO:0000313" key="2">
    <source>
        <dbReference type="Proteomes" id="UP000789920"/>
    </source>
</evidence>
<reference evidence="1" key="1">
    <citation type="submission" date="2021-06" db="EMBL/GenBank/DDBJ databases">
        <authorList>
            <person name="Kallberg Y."/>
            <person name="Tangrot J."/>
            <person name="Rosling A."/>
        </authorList>
    </citation>
    <scope>NUCLEOTIDE SEQUENCE</scope>
    <source>
        <strain evidence="1">MA461A</strain>
    </source>
</reference>
<proteinExistence type="predicted"/>
<organism evidence="1 2">
    <name type="scientific">Racocetra persica</name>
    <dbReference type="NCBI Taxonomy" id="160502"/>
    <lineage>
        <taxon>Eukaryota</taxon>
        <taxon>Fungi</taxon>
        <taxon>Fungi incertae sedis</taxon>
        <taxon>Mucoromycota</taxon>
        <taxon>Glomeromycotina</taxon>
        <taxon>Glomeromycetes</taxon>
        <taxon>Diversisporales</taxon>
        <taxon>Gigasporaceae</taxon>
        <taxon>Racocetra</taxon>
    </lineage>
</organism>
<name>A0ACA9KAK8_9GLOM</name>
<dbReference type="Proteomes" id="UP000789920">
    <property type="component" value="Unassembled WGS sequence"/>
</dbReference>
<sequence length="310" mass="34479">MSTHSRNSNDDSEKTVVFTTNSNDATIDDEKILLQKIDIRILPLVTILYTLSFLDRVNIGNAKLAHLERDLNLTGNEYNCLFFAGATIAGAFNGLLAFSITNLNGKLGLHGWQWLFVIDGVVTVIVAFFSYFLITDYAETATWLTEDERKLAVDRLRFDAGHTHTTHFDKHQIIQAFKDLYQLLDMRYSLDLAIVLLVMKYIGICIVGLGIFAGDSKRAVGCAMMVACGNIGGVLSAQIYKSSDAPNYITGHAVALSLLIFAVILSILQYFLLNRINKCKLQNPEKFLKGSNENDATHLGDLHPSFIYSL</sequence>